<feature type="transmembrane region" description="Helical" evidence="17">
    <location>
        <begin position="140"/>
        <end position="161"/>
    </location>
</feature>
<evidence type="ECO:0000256" key="11">
    <source>
        <dbReference type="ARBA" id="ARBA00022989"/>
    </source>
</evidence>
<dbReference type="EC" id="7.1.1.2" evidence="4 17"/>
<evidence type="ECO:0000256" key="10">
    <source>
        <dbReference type="ARBA" id="ARBA00022982"/>
    </source>
</evidence>
<dbReference type="PANTHER" id="PTHR43507">
    <property type="entry name" value="NADH-UBIQUINONE OXIDOREDUCTASE CHAIN 4"/>
    <property type="match status" value="1"/>
</dbReference>
<feature type="transmembrane region" description="Helical" evidence="17">
    <location>
        <begin position="298"/>
        <end position="324"/>
    </location>
</feature>
<proteinExistence type="inferred from homology"/>
<evidence type="ECO:0000256" key="7">
    <source>
        <dbReference type="ARBA" id="ARBA00022660"/>
    </source>
</evidence>
<feature type="transmembrane region" description="Helical" evidence="17">
    <location>
        <begin position="273"/>
        <end position="292"/>
    </location>
</feature>
<feature type="transmembrane region" description="Helical" evidence="17">
    <location>
        <begin position="244"/>
        <end position="266"/>
    </location>
</feature>
<evidence type="ECO:0000259" key="18">
    <source>
        <dbReference type="Pfam" id="PF00361"/>
    </source>
</evidence>
<dbReference type="PANTHER" id="PTHR43507:SF20">
    <property type="entry name" value="NADH-UBIQUINONE OXIDOREDUCTASE CHAIN 4"/>
    <property type="match status" value="1"/>
</dbReference>
<keyword evidence="7 17" id="KW-0679">Respiratory chain</keyword>
<accession>A0A7G5WI27</accession>
<dbReference type="EMBL" id="MN296710">
    <property type="protein sequence ID" value="QMX85843.1"/>
    <property type="molecule type" value="Genomic_DNA"/>
</dbReference>
<evidence type="ECO:0000256" key="16">
    <source>
        <dbReference type="ARBA" id="ARBA00049551"/>
    </source>
</evidence>
<evidence type="ECO:0000256" key="2">
    <source>
        <dbReference type="ARBA" id="ARBA00004225"/>
    </source>
</evidence>
<dbReference type="GO" id="GO:0042773">
    <property type="term" value="P:ATP synthesis coupled electron transport"/>
    <property type="evidence" value="ECO:0007669"/>
    <property type="project" value="InterPro"/>
</dbReference>
<evidence type="ECO:0000256" key="15">
    <source>
        <dbReference type="ARBA" id="ARBA00023136"/>
    </source>
</evidence>
<evidence type="ECO:0000256" key="8">
    <source>
        <dbReference type="ARBA" id="ARBA00022692"/>
    </source>
</evidence>
<feature type="transmembrane region" description="Helical" evidence="17">
    <location>
        <begin position="110"/>
        <end position="128"/>
    </location>
</feature>
<keyword evidence="9" id="KW-1278">Translocase</keyword>
<gene>
    <name evidence="19" type="primary">ND4</name>
</gene>
<protein>
    <recommendedName>
        <fullName evidence="5 17">NADH-ubiquinone oxidoreductase chain 4</fullName>
        <ecNumber evidence="4 17">7.1.1.2</ecNumber>
    </recommendedName>
</protein>
<comment type="similarity">
    <text evidence="3 17">Belongs to the complex I subunit 4 family.</text>
</comment>
<dbReference type="Pfam" id="PF00361">
    <property type="entry name" value="Proton_antipo_M"/>
    <property type="match status" value="1"/>
</dbReference>
<keyword evidence="12 17" id="KW-0520">NAD</keyword>
<evidence type="ECO:0000256" key="5">
    <source>
        <dbReference type="ARBA" id="ARBA00021006"/>
    </source>
</evidence>
<feature type="transmembrane region" description="Helical" evidence="17">
    <location>
        <begin position="212"/>
        <end position="232"/>
    </location>
</feature>
<keyword evidence="13 17" id="KW-0830">Ubiquinone</keyword>
<organism evidence="19">
    <name type="scientific">Platencyrtus parkeri</name>
    <dbReference type="NCBI Taxonomy" id="752748"/>
    <lineage>
        <taxon>Eukaryota</taxon>
        <taxon>Metazoa</taxon>
        <taxon>Ecdysozoa</taxon>
        <taxon>Arthropoda</taxon>
        <taxon>Hexapoda</taxon>
        <taxon>Insecta</taxon>
        <taxon>Pterygota</taxon>
        <taxon>Neoptera</taxon>
        <taxon>Endopterygota</taxon>
        <taxon>Hymenoptera</taxon>
        <taxon>Apocrita</taxon>
        <taxon>Proctotrupomorpha</taxon>
        <taxon>Chalcidoidea</taxon>
        <taxon>Encyrtidae</taxon>
        <taxon>Encyrtinae</taxon>
        <taxon>Platencyrtus</taxon>
    </lineage>
</organism>
<comment type="subcellular location">
    <subcellularLocation>
        <location evidence="2 17">Mitochondrion membrane</location>
        <topology evidence="2 17">Multi-pass membrane protein</topology>
    </subcellularLocation>
</comment>
<evidence type="ECO:0000256" key="13">
    <source>
        <dbReference type="ARBA" id="ARBA00023075"/>
    </source>
</evidence>
<dbReference type="GO" id="GO:0015990">
    <property type="term" value="P:electron transport coupled proton transport"/>
    <property type="evidence" value="ECO:0007669"/>
    <property type="project" value="TreeGrafter"/>
</dbReference>
<dbReference type="GO" id="GO:0031966">
    <property type="term" value="C:mitochondrial membrane"/>
    <property type="evidence" value="ECO:0007669"/>
    <property type="project" value="UniProtKB-SubCell"/>
</dbReference>
<name>A0A7G5WI27_9HYME</name>
<evidence type="ECO:0000256" key="12">
    <source>
        <dbReference type="ARBA" id="ARBA00023027"/>
    </source>
</evidence>
<feature type="transmembrane region" description="Helical" evidence="17">
    <location>
        <begin position="377"/>
        <end position="399"/>
    </location>
</feature>
<evidence type="ECO:0000256" key="1">
    <source>
        <dbReference type="ARBA" id="ARBA00003257"/>
    </source>
</evidence>
<feature type="transmembrane region" description="Helical" evidence="17">
    <location>
        <begin position="336"/>
        <end position="357"/>
    </location>
</feature>
<dbReference type="AlphaFoldDB" id="A0A7G5WI27"/>
<feature type="transmembrane region" description="Helical" evidence="17">
    <location>
        <begin position="420"/>
        <end position="440"/>
    </location>
</feature>
<dbReference type="InterPro" id="IPR001750">
    <property type="entry name" value="ND/Mrp_TM"/>
</dbReference>
<reference evidence="19" key="1">
    <citation type="submission" date="2019-08" db="EMBL/GenBank/DDBJ databases">
        <title>The mitochondrial genome of Platencyrtus parkeri (Hymenoptera: Encyrtidae).</title>
        <authorList>
            <person name="Xiong M."/>
        </authorList>
    </citation>
    <scope>NUCLEOTIDE SEQUENCE</scope>
</reference>
<dbReference type="GO" id="GO:0003954">
    <property type="term" value="F:NADH dehydrogenase activity"/>
    <property type="evidence" value="ECO:0007669"/>
    <property type="project" value="TreeGrafter"/>
</dbReference>
<comment type="function">
    <text evidence="1">Core subunit of the mitochondrial membrane respiratory chain NADH dehydrogenase (Complex I) that is believed to belong to the minimal assembly required for catalysis. Complex I functions in the transfer of electrons from NADH to the respiratory chain. The immediate electron acceptor for the enzyme is believed to be ubiquinone.</text>
</comment>
<evidence type="ECO:0000256" key="14">
    <source>
        <dbReference type="ARBA" id="ARBA00023128"/>
    </source>
</evidence>
<feature type="transmembrane region" description="Helical" evidence="17">
    <location>
        <begin position="30"/>
        <end position="47"/>
    </location>
</feature>
<keyword evidence="8 17" id="KW-0812">Transmembrane</keyword>
<keyword evidence="15 17" id="KW-0472">Membrane</keyword>
<evidence type="ECO:0000256" key="9">
    <source>
        <dbReference type="ARBA" id="ARBA00022967"/>
    </source>
</evidence>
<keyword evidence="10 17" id="KW-0249">Electron transport</keyword>
<feature type="transmembrane region" description="Helical" evidence="17">
    <location>
        <begin position="59"/>
        <end position="78"/>
    </location>
</feature>
<evidence type="ECO:0000256" key="6">
    <source>
        <dbReference type="ARBA" id="ARBA00022448"/>
    </source>
</evidence>
<feature type="transmembrane region" description="Helical" evidence="17">
    <location>
        <begin position="85"/>
        <end position="104"/>
    </location>
</feature>
<keyword evidence="6 17" id="KW-0813">Transport</keyword>
<evidence type="ECO:0000256" key="4">
    <source>
        <dbReference type="ARBA" id="ARBA00012944"/>
    </source>
</evidence>
<sequence length="444" mass="52875">MMKLMIYMIMLIFLLNYLKLVNYLFLSIKLFMLIVLMLLMLNFNNYWMLIYSNMAFDNFSLMMLMMSIWIMSICLSLKMNFKHKIYYFMLLILLITLSLSFLMINLFMFYFFYEVSLIPIFLIIMGWGYQPERLKASLYLFLYTLFFSLPFLFILFFLFLSFNTLNFFMMNFLQLNNNLEFYLYMLMFFVFLVKLPLMFLHNWLPKAHVEAPVVGSMILAAIMLKLGGYGIIRMLNFLMIKELGYMNDLMMIISVFGMILLSILCLRQFDMKVIVAYSSVVHMSMMLMGLLSMKNWGMIGGCFMMLGHGICSSSMFFMLNIIYIRSKSRNLMINKGMIYFIPSFMLFWFLLCMNNMSSPFSLNLLSEIMIVNVILNWSMKIVLLLFFGMFLSACYNIYLFSFSFHGMYSVKLLKIYSVEFLDFILLFLHLISLNLIFLKINLWI</sequence>
<keyword evidence="11 17" id="KW-1133">Transmembrane helix</keyword>
<comment type="catalytic activity">
    <reaction evidence="16 17">
        <text>a ubiquinone + NADH + 5 H(+)(in) = a ubiquinol + NAD(+) + 4 H(+)(out)</text>
        <dbReference type="Rhea" id="RHEA:29091"/>
        <dbReference type="Rhea" id="RHEA-COMP:9565"/>
        <dbReference type="Rhea" id="RHEA-COMP:9566"/>
        <dbReference type="ChEBI" id="CHEBI:15378"/>
        <dbReference type="ChEBI" id="CHEBI:16389"/>
        <dbReference type="ChEBI" id="CHEBI:17976"/>
        <dbReference type="ChEBI" id="CHEBI:57540"/>
        <dbReference type="ChEBI" id="CHEBI:57945"/>
        <dbReference type="EC" id="7.1.1.2"/>
    </reaction>
</comment>
<feature type="domain" description="NADH:quinone oxidoreductase/Mrp antiporter transmembrane" evidence="18">
    <location>
        <begin position="105"/>
        <end position="391"/>
    </location>
</feature>
<evidence type="ECO:0000256" key="3">
    <source>
        <dbReference type="ARBA" id="ARBA00009025"/>
    </source>
</evidence>
<keyword evidence="14 17" id="KW-0496">Mitochondrion</keyword>
<dbReference type="GO" id="GO:0008137">
    <property type="term" value="F:NADH dehydrogenase (ubiquinone) activity"/>
    <property type="evidence" value="ECO:0007669"/>
    <property type="project" value="UniProtKB-UniRule"/>
</dbReference>
<dbReference type="PRINTS" id="PR01437">
    <property type="entry name" value="NUOXDRDTASE4"/>
</dbReference>
<geneLocation type="mitochondrion" evidence="19"/>
<dbReference type="InterPro" id="IPR003918">
    <property type="entry name" value="NADH_UbQ_OxRdtase"/>
</dbReference>
<evidence type="ECO:0000256" key="17">
    <source>
        <dbReference type="RuleBase" id="RU003297"/>
    </source>
</evidence>
<feature type="transmembrane region" description="Helical" evidence="17">
    <location>
        <begin position="181"/>
        <end position="200"/>
    </location>
</feature>
<evidence type="ECO:0000313" key="19">
    <source>
        <dbReference type="EMBL" id="QMX85843.1"/>
    </source>
</evidence>
<dbReference type="GO" id="GO:0048039">
    <property type="term" value="F:ubiquinone binding"/>
    <property type="evidence" value="ECO:0007669"/>
    <property type="project" value="TreeGrafter"/>
</dbReference>
<comment type="function">
    <text evidence="17">Core subunit of the mitochondrial membrane respiratory chain NADH dehydrogenase (Complex I) which catalyzes electron transfer from NADH through the respiratory chain, using ubiquinone as an electron acceptor. Essential for the catalytic activity and assembly of complex I.</text>
</comment>